<proteinExistence type="predicted"/>
<sequence>MTVAVNRNGSVGSIPQAKLTFRNGGGGKVGRRHEGNAAQVTAIEQFFSIERDEVTYQPGVYQIGEV</sequence>
<dbReference type="AlphaFoldDB" id="A0A1G9LP33"/>
<dbReference type="Proteomes" id="UP000199382">
    <property type="component" value="Unassembled WGS sequence"/>
</dbReference>
<name>A0A1G9LP33_9RHOB</name>
<evidence type="ECO:0000313" key="1">
    <source>
        <dbReference type="EMBL" id="SDL63501.1"/>
    </source>
</evidence>
<protein>
    <submittedName>
        <fullName evidence="1">Uncharacterized protein</fullName>
    </submittedName>
</protein>
<dbReference type="EMBL" id="FNEK01000099">
    <property type="protein sequence ID" value="SDL63501.1"/>
    <property type="molecule type" value="Genomic_DNA"/>
</dbReference>
<keyword evidence="2" id="KW-1185">Reference proteome</keyword>
<organism evidence="1 2">
    <name type="scientific">Aliiruegeria lutimaris</name>
    <dbReference type="NCBI Taxonomy" id="571298"/>
    <lineage>
        <taxon>Bacteria</taxon>
        <taxon>Pseudomonadati</taxon>
        <taxon>Pseudomonadota</taxon>
        <taxon>Alphaproteobacteria</taxon>
        <taxon>Rhodobacterales</taxon>
        <taxon>Roseobacteraceae</taxon>
        <taxon>Aliiruegeria</taxon>
    </lineage>
</organism>
<reference evidence="1 2" key="1">
    <citation type="submission" date="2016-10" db="EMBL/GenBank/DDBJ databases">
        <authorList>
            <person name="de Groot N.N."/>
        </authorList>
    </citation>
    <scope>NUCLEOTIDE SEQUENCE [LARGE SCALE GENOMIC DNA]</scope>
    <source>
        <strain evidence="1 2">DSM 25294</strain>
    </source>
</reference>
<accession>A0A1G9LP33</accession>
<evidence type="ECO:0000313" key="2">
    <source>
        <dbReference type="Proteomes" id="UP000199382"/>
    </source>
</evidence>
<dbReference type="RefSeq" id="WP_093164144.1">
    <property type="nucleotide sequence ID" value="NZ_FNEK01000099.1"/>
</dbReference>
<gene>
    <name evidence="1" type="ORF">SAMN04488026_109918</name>
</gene>